<keyword evidence="2" id="KW-1185">Reference proteome</keyword>
<dbReference type="STRING" id="93625.A0A409XGC5"/>
<dbReference type="Gene3D" id="3.40.50.300">
    <property type="entry name" value="P-loop containing nucleotide triphosphate hydrolases"/>
    <property type="match status" value="1"/>
</dbReference>
<dbReference type="AlphaFoldDB" id="A0A409XGC5"/>
<dbReference type="InParanoid" id="A0A409XGC5"/>
<dbReference type="InterPro" id="IPR027417">
    <property type="entry name" value="P-loop_NTPase"/>
</dbReference>
<organism evidence="1 2">
    <name type="scientific">Psilocybe cyanescens</name>
    <dbReference type="NCBI Taxonomy" id="93625"/>
    <lineage>
        <taxon>Eukaryota</taxon>
        <taxon>Fungi</taxon>
        <taxon>Dikarya</taxon>
        <taxon>Basidiomycota</taxon>
        <taxon>Agaricomycotina</taxon>
        <taxon>Agaricomycetes</taxon>
        <taxon>Agaricomycetidae</taxon>
        <taxon>Agaricales</taxon>
        <taxon>Agaricineae</taxon>
        <taxon>Strophariaceae</taxon>
        <taxon>Psilocybe</taxon>
    </lineage>
</organism>
<dbReference type="OrthoDB" id="59699at2759"/>
<accession>A0A409XGC5</accession>
<gene>
    <name evidence="1" type="ORF">CVT25_007515</name>
</gene>
<evidence type="ECO:0008006" key="3">
    <source>
        <dbReference type="Google" id="ProtNLM"/>
    </source>
</evidence>
<evidence type="ECO:0000313" key="2">
    <source>
        <dbReference type="Proteomes" id="UP000283269"/>
    </source>
</evidence>
<proteinExistence type="predicted"/>
<protein>
    <recommendedName>
        <fullName evidence="3">G domain-containing protein</fullName>
    </recommendedName>
</protein>
<evidence type="ECO:0000313" key="1">
    <source>
        <dbReference type="EMBL" id="PPQ89814.1"/>
    </source>
</evidence>
<dbReference type="EMBL" id="NHYD01001816">
    <property type="protein sequence ID" value="PPQ89814.1"/>
    <property type="molecule type" value="Genomic_DNA"/>
</dbReference>
<comment type="caution">
    <text evidence="1">The sequence shown here is derived from an EMBL/GenBank/DDBJ whole genome shotgun (WGS) entry which is preliminary data.</text>
</comment>
<dbReference type="Proteomes" id="UP000283269">
    <property type="component" value="Unassembled WGS sequence"/>
</dbReference>
<reference evidence="1 2" key="1">
    <citation type="journal article" date="2018" name="Evol. Lett.">
        <title>Horizontal gene cluster transfer increased hallucinogenic mushroom diversity.</title>
        <authorList>
            <person name="Reynolds H.T."/>
            <person name="Vijayakumar V."/>
            <person name="Gluck-Thaler E."/>
            <person name="Korotkin H.B."/>
            <person name="Matheny P.B."/>
            <person name="Slot J.C."/>
        </authorList>
    </citation>
    <scope>NUCLEOTIDE SEQUENCE [LARGE SCALE GENOMIC DNA]</scope>
    <source>
        <strain evidence="1 2">2631</strain>
    </source>
</reference>
<name>A0A409XGC5_PSICY</name>
<sequence length="384" mass="44455">MSANRQNPAKESKVKALGNRLKKSLGFGLPSTGTVPREEAAKLRAKYTHFRILVIGRANAGKTTLLKRVCNTTEEPSIYDDGKNLVSYPALRKISDTYYFLNRLRGYYSSVISAFPQIKRLTFDIRGTHDIHRAFTFKSNPKFIFHDSAGFEAGGEEELKAVMDFIEEGSKACEVRDQIHIIWFCFDPDVSRPLLDLEVKFFNENRKWNVPVVAIFMKFDDLISQVWNRNNTPKQNTKHALDTLQQKFELPLRSYQFPPQGYVRLEGLDKNESDHQKQIEELIKQTAASIDDLALKMLFLIKQTAASIDDLALKMLFVTVQQNNLKICIEYAIKKYIINWLYFNVAYYVFSIVNQHIINMDDLIFWAISWFPHIYYVCEYAAAL</sequence>
<dbReference type="SUPFAM" id="SSF52540">
    <property type="entry name" value="P-loop containing nucleoside triphosphate hydrolases"/>
    <property type="match status" value="1"/>
</dbReference>